<keyword evidence="6" id="KW-1185">Reference proteome</keyword>
<accession>A0ABX1Z5T8</accession>
<evidence type="ECO:0000313" key="6">
    <source>
        <dbReference type="Proteomes" id="UP000658690"/>
    </source>
</evidence>
<dbReference type="CDD" id="cd02883">
    <property type="entry name" value="NUDIX_Hydrolase"/>
    <property type="match status" value="1"/>
</dbReference>
<dbReference type="PROSITE" id="PS00893">
    <property type="entry name" value="NUDIX_BOX"/>
    <property type="match status" value="1"/>
</dbReference>
<dbReference type="PROSITE" id="PS51462">
    <property type="entry name" value="NUDIX"/>
    <property type="match status" value="1"/>
</dbReference>
<dbReference type="RefSeq" id="WP_171691232.1">
    <property type="nucleotide sequence ID" value="NZ_WHOC01000101.1"/>
</dbReference>
<dbReference type="PANTHER" id="PTHR43736:SF1">
    <property type="entry name" value="DIHYDRONEOPTERIN TRIPHOSPHATE DIPHOSPHATASE"/>
    <property type="match status" value="1"/>
</dbReference>
<reference evidence="5 6" key="1">
    <citation type="submission" date="2019-10" db="EMBL/GenBank/DDBJ databases">
        <title>Description of Paenibacillus choica sp. nov.</title>
        <authorList>
            <person name="Carlier A."/>
            <person name="Qi S."/>
        </authorList>
    </citation>
    <scope>NUCLEOTIDE SEQUENCE [LARGE SCALE GENOMIC DNA]</scope>
    <source>
        <strain evidence="5 6">LMG 31460</strain>
    </source>
</reference>
<evidence type="ECO:0000256" key="1">
    <source>
        <dbReference type="ARBA" id="ARBA00005582"/>
    </source>
</evidence>
<dbReference type="EMBL" id="WHOC01000101">
    <property type="protein sequence ID" value="NOU88199.1"/>
    <property type="molecule type" value="Genomic_DNA"/>
</dbReference>
<evidence type="ECO:0000259" key="4">
    <source>
        <dbReference type="PROSITE" id="PS51462"/>
    </source>
</evidence>
<name>A0ABX1Z5T8_9BACL</name>
<dbReference type="PANTHER" id="PTHR43736">
    <property type="entry name" value="ADP-RIBOSE PYROPHOSPHATASE"/>
    <property type="match status" value="1"/>
</dbReference>
<evidence type="ECO:0000313" key="5">
    <source>
        <dbReference type="EMBL" id="NOU88199.1"/>
    </source>
</evidence>
<dbReference type="Gene3D" id="3.90.79.10">
    <property type="entry name" value="Nucleoside Triphosphate Pyrophosphohydrolase"/>
    <property type="match status" value="1"/>
</dbReference>
<comment type="caution">
    <text evidence="5">The sequence shown here is derived from an EMBL/GenBank/DDBJ whole genome shotgun (WGS) entry which is preliminary data.</text>
</comment>
<evidence type="ECO:0000256" key="3">
    <source>
        <dbReference type="RuleBase" id="RU003476"/>
    </source>
</evidence>
<proteinExistence type="inferred from homology"/>
<dbReference type="InterPro" id="IPR020084">
    <property type="entry name" value="NUDIX_hydrolase_CS"/>
</dbReference>
<organism evidence="5 6">
    <name type="scientific">Paenibacillus germinis</name>
    <dbReference type="NCBI Taxonomy" id="2654979"/>
    <lineage>
        <taxon>Bacteria</taxon>
        <taxon>Bacillati</taxon>
        <taxon>Bacillota</taxon>
        <taxon>Bacilli</taxon>
        <taxon>Bacillales</taxon>
        <taxon>Paenibacillaceae</taxon>
        <taxon>Paenibacillus</taxon>
    </lineage>
</organism>
<dbReference type="SUPFAM" id="SSF55811">
    <property type="entry name" value="Nudix"/>
    <property type="match status" value="1"/>
</dbReference>
<dbReference type="Pfam" id="PF00293">
    <property type="entry name" value="NUDIX"/>
    <property type="match status" value="1"/>
</dbReference>
<dbReference type="InterPro" id="IPR015797">
    <property type="entry name" value="NUDIX_hydrolase-like_dom_sf"/>
</dbReference>
<sequence length="192" mass="21894">MQLIKRITDSDFLGGDPEFMDRISRYGSRGVLLDSMLNVAMMYMSKTNLYKLPGGGVDEGENTEDAFLREIKEETGYEAEIIHELGYIEEHKKINDFMQISYCYIAKAHNSVSDTMLSESEMQLGMVVKWMTLDKALEMINYSVLNNDDYSTKFMILRDKTILEKAVKILNGKVNGKKITKLTQNDSTNTGK</sequence>
<dbReference type="InterPro" id="IPR020476">
    <property type="entry name" value="Nudix_hydrolase"/>
</dbReference>
<dbReference type="InterPro" id="IPR000086">
    <property type="entry name" value="NUDIX_hydrolase_dom"/>
</dbReference>
<gene>
    <name evidence="5" type="ORF">GC102_20850</name>
</gene>
<keyword evidence="2 3" id="KW-0378">Hydrolase</keyword>
<dbReference type="PRINTS" id="PR00502">
    <property type="entry name" value="NUDIXFAMILY"/>
</dbReference>
<dbReference type="Proteomes" id="UP000658690">
    <property type="component" value="Unassembled WGS sequence"/>
</dbReference>
<evidence type="ECO:0000256" key="2">
    <source>
        <dbReference type="ARBA" id="ARBA00022801"/>
    </source>
</evidence>
<feature type="domain" description="Nudix hydrolase" evidence="4">
    <location>
        <begin position="24"/>
        <end position="157"/>
    </location>
</feature>
<comment type="similarity">
    <text evidence="1 3">Belongs to the Nudix hydrolase family.</text>
</comment>
<protein>
    <submittedName>
        <fullName evidence="5">NUDIX domain-containing protein</fullName>
    </submittedName>
</protein>